<dbReference type="InterPro" id="IPR009080">
    <property type="entry name" value="tRNAsynth_Ia_anticodon-bd"/>
</dbReference>
<organism evidence="12 13">
    <name type="scientific">Candidatus Berkelbacteria bacterium CG_4_10_14_0_2_um_filter_35_9_33_12</name>
    <dbReference type="NCBI Taxonomy" id="1974499"/>
    <lineage>
        <taxon>Bacteria</taxon>
        <taxon>Candidatus Berkelbacteria</taxon>
    </lineage>
</organism>
<dbReference type="Pfam" id="PF00750">
    <property type="entry name" value="tRNA-synt_1d"/>
    <property type="match status" value="1"/>
</dbReference>
<dbReference type="GO" id="GO:0004814">
    <property type="term" value="F:arginine-tRNA ligase activity"/>
    <property type="evidence" value="ECO:0007669"/>
    <property type="project" value="UniProtKB-EC"/>
</dbReference>
<dbReference type="InterPro" id="IPR008909">
    <property type="entry name" value="DALR_anticod-bd"/>
</dbReference>
<dbReference type="Gene3D" id="3.40.50.620">
    <property type="entry name" value="HUPs"/>
    <property type="match status" value="1"/>
</dbReference>
<evidence type="ECO:0000256" key="7">
    <source>
        <dbReference type="ARBA" id="ARBA00023146"/>
    </source>
</evidence>
<evidence type="ECO:0000256" key="4">
    <source>
        <dbReference type="ARBA" id="ARBA00022741"/>
    </source>
</evidence>
<feature type="domain" description="DALR anticodon binding" evidence="10">
    <location>
        <begin position="396"/>
        <end position="506"/>
    </location>
</feature>
<feature type="domain" description="Arginyl tRNA synthetase N-terminal" evidence="11">
    <location>
        <begin position="3"/>
        <end position="80"/>
    </location>
</feature>
<dbReference type="Gene3D" id="3.30.1360.70">
    <property type="entry name" value="Arginyl tRNA synthetase N-terminal domain"/>
    <property type="match status" value="1"/>
</dbReference>
<dbReference type="PANTHER" id="PTHR11956:SF5">
    <property type="entry name" value="ARGININE--TRNA LIGASE, CYTOPLASMIC"/>
    <property type="match status" value="1"/>
</dbReference>
<evidence type="ECO:0000256" key="5">
    <source>
        <dbReference type="ARBA" id="ARBA00022840"/>
    </source>
</evidence>
<gene>
    <name evidence="12" type="ORF">COX60_02105</name>
</gene>
<dbReference type="InterPro" id="IPR036695">
    <property type="entry name" value="Arg-tRNA-synth_N_sf"/>
</dbReference>
<proteinExistence type="inferred from homology"/>
<evidence type="ECO:0000256" key="6">
    <source>
        <dbReference type="ARBA" id="ARBA00022917"/>
    </source>
</evidence>
<dbReference type="SUPFAM" id="SSF55190">
    <property type="entry name" value="Arginyl-tRNA synthetase (ArgRS), N-terminal 'additional' domain"/>
    <property type="match status" value="1"/>
</dbReference>
<dbReference type="EMBL" id="PFQF01000031">
    <property type="protein sequence ID" value="PJA20295.1"/>
    <property type="molecule type" value="Genomic_DNA"/>
</dbReference>
<evidence type="ECO:0000259" key="10">
    <source>
        <dbReference type="SMART" id="SM00836"/>
    </source>
</evidence>
<dbReference type="SUPFAM" id="SSF52374">
    <property type="entry name" value="Nucleotidylyl transferase"/>
    <property type="match status" value="1"/>
</dbReference>
<comment type="similarity">
    <text evidence="1 9">Belongs to the class-I aminoacyl-tRNA synthetase family.</text>
</comment>
<comment type="catalytic activity">
    <reaction evidence="8">
        <text>tRNA(Arg) + L-arginine + ATP = L-arginyl-tRNA(Arg) + AMP + diphosphate</text>
        <dbReference type="Rhea" id="RHEA:20301"/>
        <dbReference type="Rhea" id="RHEA-COMP:9658"/>
        <dbReference type="Rhea" id="RHEA-COMP:9673"/>
        <dbReference type="ChEBI" id="CHEBI:30616"/>
        <dbReference type="ChEBI" id="CHEBI:32682"/>
        <dbReference type="ChEBI" id="CHEBI:33019"/>
        <dbReference type="ChEBI" id="CHEBI:78442"/>
        <dbReference type="ChEBI" id="CHEBI:78513"/>
        <dbReference type="ChEBI" id="CHEBI:456215"/>
        <dbReference type="EC" id="6.1.1.19"/>
    </reaction>
</comment>
<dbReference type="Pfam" id="PF03485">
    <property type="entry name" value="Arg_tRNA_synt_N"/>
    <property type="match status" value="1"/>
</dbReference>
<dbReference type="CDD" id="cd00671">
    <property type="entry name" value="ArgRS_core"/>
    <property type="match status" value="1"/>
</dbReference>
<evidence type="ECO:0000313" key="12">
    <source>
        <dbReference type="EMBL" id="PJA20295.1"/>
    </source>
</evidence>
<keyword evidence="4 9" id="KW-0547">Nucleotide-binding</keyword>
<dbReference type="InterPro" id="IPR035684">
    <property type="entry name" value="ArgRS_core"/>
</dbReference>
<dbReference type="EC" id="6.1.1.19" evidence="2"/>
<dbReference type="InterPro" id="IPR005148">
    <property type="entry name" value="Arg-tRNA-synth_N"/>
</dbReference>
<dbReference type="AlphaFoldDB" id="A0A2M7W3U5"/>
<keyword evidence="3 9" id="KW-0436">Ligase</keyword>
<name>A0A2M7W3U5_9BACT</name>
<dbReference type="InterPro" id="IPR001278">
    <property type="entry name" value="Arg-tRNA-ligase"/>
</dbReference>
<comment type="caution">
    <text evidence="12">The sequence shown here is derived from an EMBL/GenBank/DDBJ whole genome shotgun (WGS) entry which is preliminary data.</text>
</comment>
<dbReference type="Proteomes" id="UP000230137">
    <property type="component" value="Unassembled WGS sequence"/>
</dbReference>
<reference evidence="13" key="1">
    <citation type="submission" date="2017-09" db="EMBL/GenBank/DDBJ databases">
        <title>Depth-based differentiation of microbial function through sediment-hosted aquifers and enrichment of novel symbionts in the deep terrestrial subsurface.</title>
        <authorList>
            <person name="Probst A.J."/>
            <person name="Ladd B."/>
            <person name="Jarett J.K."/>
            <person name="Geller-Mcgrath D.E."/>
            <person name="Sieber C.M.K."/>
            <person name="Emerson J.B."/>
            <person name="Anantharaman K."/>
            <person name="Thomas B.C."/>
            <person name="Malmstrom R."/>
            <person name="Stieglmeier M."/>
            <person name="Klingl A."/>
            <person name="Woyke T."/>
            <person name="Ryan C.M."/>
            <person name="Banfield J.F."/>
        </authorList>
    </citation>
    <scope>NUCLEOTIDE SEQUENCE [LARGE SCALE GENOMIC DNA]</scope>
</reference>
<dbReference type="GO" id="GO:0005737">
    <property type="term" value="C:cytoplasm"/>
    <property type="evidence" value="ECO:0007669"/>
    <property type="project" value="InterPro"/>
</dbReference>
<dbReference type="SUPFAM" id="SSF47323">
    <property type="entry name" value="Anticodon-binding domain of a subclass of class I aminoacyl-tRNA synthetases"/>
    <property type="match status" value="1"/>
</dbReference>
<evidence type="ECO:0000256" key="9">
    <source>
        <dbReference type="RuleBase" id="RU363038"/>
    </source>
</evidence>
<keyword evidence="7 9" id="KW-0030">Aminoacyl-tRNA synthetase</keyword>
<dbReference type="PANTHER" id="PTHR11956">
    <property type="entry name" value="ARGINYL-TRNA SYNTHETASE"/>
    <property type="match status" value="1"/>
</dbReference>
<keyword evidence="6 9" id="KW-0648">Protein biosynthesis</keyword>
<dbReference type="SMART" id="SM00836">
    <property type="entry name" value="DALR_1"/>
    <property type="match status" value="1"/>
</dbReference>
<evidence type="ECO:0000256" key="8">
    <source>
        <dbReference type="ARBA" id="ARBA00049339"/>
    </source>
</evidence>
<protein>
    <recommendedName>
        <fullName evidence="2">arginine--tRNA ligase</fullName>
        <ecNumber evidence="2">6.1.1.19</ecNumber>
    </recommendedName>
</protein>
<dbReference type="Pfam" id="PF05746">
    <property type="entry name" value="DALR_1"/>
    <property type="match status" value="1"/>
</dbReference>
<dbReference type="PRINTS" id="PR01038">
    <property type="entry name" value="TRNASYNTHARG"/>
</dbReference>
<evidence type="ECO:0000313" key="13">
    <source>
        <dbReference type="Proteomes" id="UP000230137"/>
    </source>
</evidence>
<evidence type="ECO:0000256" key="1">
    <source>
        <dbReference type="ARBA" id="ARBA00005594"/>
    </source>
</evidence>
<dbReference type="SMART" id="SM01016">
    <property type="entry name" value="Arg_tRNA_synt_N"/>
    <property type="match status" value="1"/>
</dbReference>
<evidence type="ECO:0000259" key="11">
    <source>
        <dbReference type="SMART" id="SM01016"/>
    </source>
</evidence>
<sequence>MKNQIIKIIDENLTKLNLSQFKDKYLVRFNLDNPKFGDYSLNLGLIIKDKQAVEKIVEVLIKLNFVKKVEVLSGYINIFLKEKVYLDTLNRYSEIKKLKADLKTIKVEKINCEFVSANPTGPLSIGNARGGYQGCAMANILKIVGHKVDREYYINDYGNQIKELKKSIIGESDQYQGEYLTEIKQDIKDKNISIIDLSDYIVKKYIRPSLEKNNLKFDIWFKESTLYPEKVEEAFKLLKTKGLVYTKNGALWMRTSELGDEKDRVIIKKNKVNTYFASDIAYLKDKIDRGYERIIFYWGADHHGYINRIKAVAKAFNYPEKNIVVNLFQLVKVVENNQPIKVSKRAGKIITLDQFSDLVSSDVAKYIILSYDPNKEIIFDIAKAREKSSKNPVYYAQYGLVRYKKIRKKIKLQKIIELKDLGENEKNLARVIIGFRETIANVSFTYRVTDLIKYLYYFTKEVHIYYEKEKIVGSENEQEKLALVNSIINIYETAFKLLGINNPEKM</sequence>
<keyword evidence="5 9" id="KW-0067">ATP-binding</keyword>
<dbReference type="GO" id="GO:0006420">
    <property type="term" value="P:arginyl-tRNA aminoacylation"/>
    <property type="evidence" value="ECO:0007669"/>
    <property type="project" value="InterPro"/>
</dbReference>
<evidence type="ECO:0000256" key="3">
    <source>
        <dbReference type="ARBA" id="ARBA00022598"/>
    </source>
</evidence>
<dbReference type="GO" id="GO:0005524">
    <property type="term" value="F:ATP binding"/>
    <property type="evidence" value="ECO:0007669"/>
    <property type="project" value="UniProtKB-KW"/>
</dbReference>
<accession>A0A2M7W3U5</accession>
<dbReference type="Gene3D" id="1.10.730.10">
    <property type="entry name" value="Isoleucyl-tRNA Synthetase, Domain 1"/>
    <property type="match status" value="1"/>
</dbReference>
<dbReference type="InterPro" id="IPR014729">
    <property type="entry name" value="Rossmann-like_a/b/a_fold"/>
</dbReference>
<evidence type="ECO:0000256" key="2">
    <source>
        <dbReference type="ARBA" id="ARBA00012837"/>
    </source>
</evidence>